<dbReference type="AlphaFoldDB" id="A0A1H3W227"/>
<evidence type="ECO:0000313" key="2">
    <source>
        <dbReference type="Proteomes" id="UP000199002"/>
    </source>
</evidence>
<proteinExistence type="predicted"/>
<reference evidence="2" key="1">
    <citation type="submission" date="2016-10" db="EMBL/GenBank/DDBJ databases">
        <authorList>
            <person name="Varghese N."/>
            <person name="Submissions S."/>
        </authorList>
    </citation>
    <scope>NUCLEOTIDE SEQUENCE [LARGE SCALE GENOMIC DNA]</scope>
    <source>
        <strain evidence="2">DSM 25157</strain>
    </source>
</reference>
<dbReference type="InterPro" id="IPR008719">
    <property type="entry name" value="N2O_reductase_NosL"/>
</dbReference>
<protein>
    <submittedName>
        <fullName evidence="1">Copper chaperone NosL</fullName>
    </submittedName>
</protein>
<dbReference type="EMBL" id="FNQJ01000002">
    <property type="protein sequence ID" value="SDZ81116.1"/>
    <property type="molecule type" value="Genomic_DNA"/>
</dbReference>
<name>A0A1H3W227_9BURK</name>
<dbReference type="GeneID" id="34234073"/>
<keyword evidence="2" id="KW-1185">Reference proteome</keyword>
<dbReference type="STRING" id="592050.SAMN05421875_10228"/>
<dbReference type="Gene3D" id="3.30.70.2050">
    <property type="match status" value="1"/>
</dbReference>
<accession>A0A1H3W227</accession>
<organism evidence="1 2">
    <name type="scientific">Acidovorax soli</name>
    <dbReference type="NCBI Taxonomy" id="592050"/>
    <lineage>
        <taxon>Bacteria</taxon>
        <taxon>Pseudomonadati</taxon>
        <taxon>Pseudomonadota</taxon>
        <taxon>Betaproteobacteria</taxon>
        <taxon>Burkholderiales</taxon>
        <taxon>Comamonadaceae</taxon>
        <taxon>Acidovorax</taxon>
    </lineage>
</organism>
<dbReference type="RefSeq" id="WP_092696771.1">
    <property type="nucleotide sequence ID" value="NZ_CAXIQL010000020.1"/>
</dbReference>
<dbReference type="Pfam" id="PF05573">
    <property type="entry name" value="NosL"/>
    <property type="match status" value="1"/>
</dbReference>
<gene>
    <name evidence="1" type="ORF">SAMN05421875_10228</name>
</gene>
<dbReference type="Proteomes" id="UP000199002">
    <property type="component" value="Unassembled WGS sequence"/>
</dbReference>
<dbReference type="PANTHER" id="PTHR41247:SF1">
    <property type="entry name" value="HTH-TYPE TRANSCRIPTIONAL REPRESSOR YCNK"/>
    <property type="match status" value="1"/>
</dbReference>
<sequence>MTTYLCSCRRHAGAGTADGVRRQLLGWVALASLGALGLGALSGCKDPSSTAQALAPVEIDRSTSCELDGMLLADYPGPKAQVRFAGQEKPSFFCDTVELFSTLLAGEQVRTVQAVYVQDMGQADWNAPQGHWIDAKTAVYVVGGKRHGSMGPTIGSFALEADAQKFAAEYGGKVLRFAEVTADMVDLSGGAQHDTRM</sequence>
<evidence type="ECO:0000313" key="1">
    <source>
        <dbReference type="EMBL" id="SDZ81116.1"/>
    </source>
</evidence>
<dbReference type="SUPFAM" id="SSF160387">
    <property type="entry name" value="NosL/MerB-like"/>
    <property type="match status" value="1"/>
</dbReference>
<dbReference type="PANTHER" id="PTHR41247">
    <property type="entry name" value="HTH-TYPE TRANSCRIPTIONAL REPRESSOR YCNK"/>
    <property type="match status" value="1"/>
</dbReference>
<dbReference type="Gene3D" id="3.30.70.2060">
    <property type="match status" value="1"/>
</dbReference>